<dbReference type="EMBL" id="PNRF01000041">
    <property type="protein sequence ID" value="PMR72824.1"/>
    <property type="molecule type" value="Genomic_DNA"/>
</dbReference>
<comment type="caution">
    <text evidence="1">The sequence shown here is derived from an EMBL/GenBank/DDBJ whole genome shotgun (WGS) entry which is preliminary data.</text>
</comment>
<evidence type="ECO:0000313" key="1">
    <source>
        <dbReference type="EMBL" id="PMR72824.1"/>
    </source>
</evidence>
<keyword evidence="2" id="KW-1185">Reference proteome</keyword>
<name>A0A2N7TXA7_9GAMM</name>
<sequence length="76" mass="8280">MRPSPPALSIPVQGLHLRYVWDGKAQAFTHVLEVFEHRVALHPLHRHAAQVLRAVAVNDHEAGLKGSGLGGGSEWC</sequence>
<organism evidence="1 2">
    <name type="scientific">Billgrantia endophytica</name>
    <dbReference type="NCBI Taxonomy" id="2033802"/>
    <lineage>
        <taxon>Bacteria</taxon>
        <taxon>Pseudomonadati</taxon>
        <taxon>Pseudomonadota</taxon>
        <taxon>Gammaproteobacteria</taxon>
        <taxon>Oceanospirillales</taxon>
        <taxon>Halomonadaceae</taxon>
        <taxon>Billgrantia</taxon>
    </lineage>
</organism>
<proteinExistence type="predicted"/>
<protein>
    <submittedName>
        <fullName evidence="1">Uncharacterized protein</fullName>
    </submittedName>
</protein>
<accession>A0A2N7TXA7</accession>
<reference evidence="1 2" key="1">
    <citation type="submission" date="2018-01" db="EMBL/GenBank/DDBJ databases">
        <title>Halomonas endophytica sp. nov., isolated from storage liquid in the stems of Populus euphratica.</title>
        <authorList>
            <person name="Chen C."/>
        </authorList>
    </citation>
    <scope>NUCLEOTIDE SEQUENCE [LARGE SCALE GENOMIC DNA]</scope>
    <source>
        <strain evidence="1 2">MC28</strain>
    </source>
</reference>
<evidence type="ECO:0000313" key="2">
    <source>
        <dbReference type="Proteomes" id="UP000235803"/>
    </source>
</evidence>
<gene>
    <name evidence="1" type="ORF">C1H69_19445</name>
</gene>
<dbReference type="Proteomes" id="UP000235803">
    <property type="component" value="Unassembled WGS sequence"/>
</dbReference>
<dbReference type="AlphaFoldDB" id="A0A2N7TXA7"/>